<dbReference type="EMBL" id="QTSX02007111">
    <property type="protein sequence ID" value="KAJ9051443.1"/>
    <property type="molecule type" value="Genomic_DNA"/>
</dbReference>
<reference evidence="1" key="1">
    <citation type="submission" date="2022-04" db="EMBL/GenBank/DDBJ databases">
        <title>Genome of the entomopathogenic fungus Entomophthora muscae.</title>
        <authorList>
            <person name="Elya C."/>
            <person name="Lovett B.R."/>
            <person name="Lee E."/>
            <person name="Macias A.M."/>
            <person name="Hajek A.E."/>
            <person name="De Bivort B.L."/>
            <person name="Kasson M.T."/>
            <person name="De Fine Licht H.H."/>
            <person name="Stajich J.E."/>
        </authorList>
    </citation>
    <scope>NUCLEOTIDE SEQUENCE</scope>
    <source>
        <strain evidence="1">Berkeley</strain>
    </source>
</reference>
<comment type="caution">
    <text evidence="1">The sequence shown here is derived from an EMBL/GenBank/DDBJ whole genome shotgun (WGS) entry which is preliminary data.</text>
</comment>
<dbReference type="Proteomes" id="UP001165960">
    <property type="component" value="Unassembled WGS sequence"/>
</dbReference>
<organism evidence="1 2">
    <name type="scientific">Entomophthora muscae</name>
    <dbReference type="NCBI Taxonomy" id="34485"/>
    <lineage>
        <taxon>Eukaryota</taxon>
        <taxon>Fungi</taxon>
        <taxon>Fungi incertae sedis</taxon>
        <taxon>Zoopagomycota</taxon>
        <taxon>Entomophthoromycotina</taxon>
        <taxon>Entomophthoromycetes</taxon>
        <taxon>Entomophthorales</taxon>
        <taxon>Entomophthoraceae</taxon>
        <taxon>Entomophthora</taxon>
    </lineage>
</organism>
<name>A0ACC2RN60_9FUNG</name>
<proteinExistence type="predicted"/>
<gene>
    <name evidence="1" type="ORF">DSO57_1004524</name>
</gene>
<evidence type="ECO:0000313" key="2">
    <source>
        <dbReference type="Proteomes" id="UP001165960"/>
    </source>
</evidence>
<accession>A0ACC2RN60</accession>
<sequence length="139" mass="16150">MRQSIPKYVRERLHEFHQLEQPWRTQVDTTLNAYLINFERLVQQLKAFSIYSFNQLPQVADHAAKGLHAFHEEFDQERTATAAAIAKLQAWVNGLSMPKSNVPHCPPSDDLIGREQKLLEKSGMWCDSRIYNEDITNKL</sequence>
<evidence type="ECO:0000313" key="1">
    <source>
        <dbReference type="EMBL" id="KAJ9051443.1"/>
    </source>
</evidence>
<keyword evidence="2" id="KW-1185">Reference proteome</keyword>
<protein>
    <submittedName>
        <fullName evidence="1">Uncharacterized protein</fullName>
    </submittedName>
</protein>